<accession>A0ABU5GIQ5</accession>
<keyword evidence="2" id="KW-1185">Reference proteome</keyword>
<dbReference type="EMBL" id="JAXHPO010000014">
    <property type="protein sequence ID" value="MDY6550093.1"/>
    <property type="molecule type" value="Genomic_DNA"/>
</dbReference>
<evidence type="ECO:0000313" key="1">
    <source>
        <dbReference type="EMBL" id="MDY6550093.1"/>
    </source>
</evidence>
<proteinExistence type="predicted"/>
<organism evidence="1 2">
    <name type="scientific">Acinetobacter faecalis</name>
    <dbReference type="NCBI Taxonomy" id="2665161"/>
    <lineage>
        <taxon>Bacteria</taxon>
        <taxon>Pseudomonadati</taxon>
        <taxon>Pseudomonadota</taxon>
        <taxon>Gammaproteobacteria</taxon>
        <taxon>Moraxellales</taxon>
        <taxon>Moraxellaceae</taxon>
        <taxon>Acinetobacter</taxon>
    </lineage>
</organism>
<comment type="caution">
    <text evidence="1">The sequence shown here is derived from an EMBL/GenBank/DDBJ whole genome shotgun (WGS) entry which is preliminary data.</text>
</comment>
<name>A0ABU5GIQ5_9GAMM</name>
<dbReference type="PANTHER" id="PTHR38733">
    <property type="entry name" value="PROTEIN MCRC"/>
    <property type="match status" value="1"/>
</dbReference>
<gene>
    <name evidence="1" type="ORF">SKM48_04825</name>
</gene>
<dbReference type="Pfam" id="PF10117">
    <property type="entry name" value="McrBC"/>
    <property type="match status" value="1"/>
</dbReference>
<dbReference type="PANTHER" id="PTHR38733:SF1">
    <property type="entry name" value="TYPE IV METHYL-DIRECTED RESTRICTION ENZYME ECOKMCRBC"/>
    <property type="match status" value="1"/>
</dbReference>
<protein>
    <submittedName>
        <fullName evidence="1">McrC family protein</fullName>
    </submittedName>
</protein>
<dbReference type="Proteomes" id="UP001284094">
    <property type="component" value="Unassembled WGS sequence"/>
</dbReference>
<evidence type="ECO:0000313" key="2">
    <source>
        <dbReference type="Proteomes" id="UP001284094"/>
    </source>
</evidence>
<reference evidence="1 2" key="1">
    <citation type="journal article" date="2024" name="Syst. Appl. Microbiol.">
        <title>Evidence for the occurrence of Acinetobacter faecalis in cattle feces and its emended description.</title>
        <authorList>
            <person name="Kyselkova M."/>
            <person name="Xanthopoulou K."/>
            <person name="Shestivska V."/>
            <person name="Spanelova P."/>
            <person name="Maixnerova M."/>
            <person name="Higgins P.G."/>
            <person name="Nemec A."/>
        </authorList>
    </citation>
    <scope>NUCLEOTIDE SEQUENCE [LARGE SCALE GENOMIC DNA]</scope>
    <source>
        <strain evidence="1 2">ANC 7225</strain>
    </source>
</reference>
<sequence>MKQHIIVREYATLKIAKHPQKQSTRCLDEAEISQQDFDYLYELMHQEVSAAESQKKIFQISSRTTLRVQNFVGVIETPAGTVIELLPKIAHLDDLDQLKDKLLEMILLAQNIKYRKVDEASLKSYKGPLNEYLARVFLIELGALLQKGIRQDYLNVQDEQLYLKGKLNLKAHVRNSAGKSHKFPIHHDVLGSNNAENRLLKTAVEFILKKTRDSHNKKKALIFSHLMQDIPLSKQLDFDFQKWRSGRLVAHYKAVKPWCQLILKQKNPMAIAGEDRGYSLLFPIEKVFEQYIGHKLKDLLKDDFSLHMQDNENYLLEKDEKNYCRLKPDFLIKKNKINELVLDAKWKRLDENNKKFGLNESDVYQMYAYSHTYLQYSKKVVLIYPKQANFTKAIEGLRFLPNTASGPELWLVPYDLILDQLCLSEKGKTEIFSQFFNI</sequence>
<dbReference type="InterPro" id="IPR019292">
    <property type="entry name" value="McrC"/>
</dbReference>
<dbReference type="RefSeq" id="WP_321104190.1">
    <property type="nucleotide sequence ID" value="NZ_JAXHPJ010000019.1"/>
</dbReference>